<dbReference type="AlphaFoldDB" id="A0A392T565"/>
<protein>
    <submittedName>
        <fullName evidence="2">Uncharacterized protein</fullName>
    </submittedName>
</protein>
<dbReference type="Proteomes" id="UP000265520">
    <property type="component" value="Unassembled WGS sequence"/>
</dbReference>
<name>A0A392T565_9FABA</name>
<accession>A0A392T565</accession>
<evidence type="ECO:0000313" key="3">
    <source>
        <dbReference type="Proteomes" id="UP000265520"/>
    </source>
</evidence>
<sequence>MHDKKAGISDSGTESDERTLAQRTKQMSAEDTFKEMHRRLFKGKSSETFRDEPSEAQIISGIDIPLTTV</sequence>
<feature type="region of interest" description="Disordered" evidence="1">
    <location>
        <begin position="1"/>
        <end position="69"/>
    </location>
</feature>
<feature type="compositionally biased region" description="Basic and acidic residues" evidence="1">
    <location>
        <begin position="44"/>
        <end position="53"/>
    </location>
</feature>
<evidence type="ECO:0000313" key="2">
    <source>
        <dbReference type="EMBL" id="MCI55654.1"/>
    </source>
</evidence>
<reference evidence="2 3" key="1">
    <citation type="journal article" date="2018" name="Front. Plant Sci.">
        <title>Red Clover (Trifolium pratense) and Zigzag Clover (T. medium) - A Picture of Genomic Similarities and Differences.</title>
        <authorList>
            <person name="Dluhosova J."/>
            <person name="Istvanek J."/>
            <person name="Nedelnik J."/>
            <person name="Repkova J."/>
        </authorList>
    </citation>
    <scope>NUCLEOTIDE SEQUENCE [LARGE SCALE GENOMIC DNA]</scope>
    <source>
        <strain evidence="3">cv. 10/8</strain>
        <tissue evidence="2">Leaf</tissue>
    </source>
</reference>
<keyword evidence="3" id="KW-1185">Reference proteome</keyword>
<evidence type="ECO:0000256" key="1">
    <source>
        <dbReference type="SAM" id="MobiDB-lite"/>
    </source>
</evidence>
<organism evidence="2 3">
    <name type="scientific">Trifolium medium</name>
    <dbReference type="NCBI Taxonomy" id="97028"/>
    <lineage>
        <taxon>Eukaryota</taxon>
        <taxon>Viridiplantae</taxon>
        <taxon>Streptophyta</taxon>
        <taxon>Embryophyta</taxon>
        <taxon>Tracheophyta</taxon>
        <taxon>Spermatophyta</taxon>
        <taxon>Magnoliopsida</taxon>
        <taxon>eudicotyledons</taxon>
        <taxon>Gunneridae</taxon>
        <taxon>Pentapetalae</taxon>
        <taxon>rosids</taxon>
        <taxon>fabids</taxon>
        <taxon>Fabales</taxon>
        <taxon>Fabaceae</taxon>
        <taxon>Papilionoideae</taxon>
        <taxon>50 kb inversion clade</taxon>
        <taxon>NPAAA clade</taxon>
        <taxon>Hologalegina</taxon>
        <taxon>IRL clade</taxon>
        <taxon>Trifolieae</taxon>
        <taxon>Trifolium</taxon>
    </lineage>
</organism>
<feature type="non-terminal residue" evidence="2">
    <location>
        <position position="69"/>
    </location>
</feature>
<dbReference type="EMBL" id="LXQA010499640">
    <property type="protein sequence ID" value="MCI55654.1"/>
    <property type="molecule type" value="Genomic_DNA"/>
</dbReference>
<comment type="caution">
    <text evidence="2">The sequence shown here is derived from an EMBL/GenBank/DDBJ whole genome shotgun (WGS) entry which is preliminary data.</text>
</comment>
<proteinExistence type="predicted"/>